<comment type="caution">
    <text evidence="1">The sequence shown here is derived from an EMBL/GenBank/DDBJ whole genome shotgun (WGS) entry which is preliminary data.</text>
</comment>
<sequence length="262" mass="30164">MFVFEITTPGTWLDYEDHDWSWRIEGLLRNLESQFFEANAALNLFIQAQSSPPARPDRDQWKLDARRRSEIRQQVEHEQGGQFFVDHWSEIYFETEVRFKREQWSKGRMPREFAHNQAFIYARAFLYALDSFDKFLGVLSREPGVPQELVVTHSIISEFFPDLRGVRNTAQHLEDRARGLGAGRDPKPLDLKPIVSDAIHAPGGGVLVLNSLNGSKYGSTMADGHYGEVDVSPESMQKLHYILHEALALFRWKGPKRHSPSI</sequence>
<keyword evidence="2" id="KW-1185">Reference proteome</keyword>
<accession>A0ABX1MM48</accession>
<organism evidence="1 2">
    <name type="scientific">Aromatoleum petrolei</name>
    <dbReference type="NCBI Taxonomy" id="76116"/>
    <lineage>
        <taxon>Bacteria</taxon>
        <taxon>Pseudomonadati</taxon>
        <taxon>Pseudomonadota</taxon>
        <taxon>Betaproteobacteria</taxon>
        <taxon>Rhodocyclales</taxon>
        <taxon>Rhodocyclaceae</taxon>
        <taxon>Aromatoleum</taxon>
    </lineage>
</organism>
<dbReference type="EMBL" id="WTVR01000011">
    <property type="protein sequence ID" value="NMF88266.1"/>
    <property type="molecule type" value="Genomic_DNA"/>
</dbReference>
<reference evidence="1 2" key="1">
    <citation type="submission" date="2019-12" db="EMBL/GenBank/DDBJ databases">
        <title>Comparative genomics gives insights into the taxonomy of the Azoarcus-Aromatoleum group and reveals separate origins of nif in the plant-associated Azoarcus and non-plant-associated Aromatoleum sub-groups.</title>
        <authorList>
            <person name="Lafos M."/>
            <person name="Maluk M."/>
            <person name="Batista M."/>
            <person name="Junghare M."/>
            <person name="Carmona M."/>
            <person name="Faoro H."/>
            <person name="Cruz L.M."/>
            <person name="Battistoni F."/>
            <person name="De Souza E."/>
            <person name="Pedrosa F."/>
            <person name="Chen W.-M."/>
            <person name="Poole P.S."/>
            <person name="Dixon R.A."/>
            <person name="James E.K."/>
        </authorList>
    </citation>
    <scope>NUCLEOTIDE SEQUENCE [LARGE SCALE GENOMIC DNA]</scope>
    <source>
        <strain evidence="1 2">ToN1</strain>
    </source>
</reference>
<dbReference type="RefSeq" id="WP_169205692.1">
    <property type="nucleotide sequence ID" value="NZ_CP059560.1"/>
</dbReference>
<protein>
    <submittedName>
        <fullName evidence="1">Uncharacterized protein</fullName>
    </submittedName>
</protein>
<evidence type="ECO:0000313" key="2">
    <source>
        <dbReference type="Proteomes" id="UP000652074"/>
    </source>
</evidence>
<dbReference type="Proteomes" id="UP000652074">
    <property type="component" value="Unassembled WGS sequence"/>
</dbReference>
<gene>
    <name evidence="1" type="ORF">GPA26_07185</name>
</gene>
<name>A0ABX1MM48_9RHOO</name>
<proteinExistence type="predicted"/>
<evidence type="ECO:0000313" key="1">
    <source>
        <dbReference type="EMBL" id="NMF88266.1"/>
    </source>
</evidence>